<dbReference type="OrthoDB" id="9803907at2"/>
<keyword evidence="12" id="KW-1185">Reference proteome</keyword>
<dbReference type="NCBIfam" id="TIGR01434">
    <property type="entry name" value="glu_cys_ligase"/>
    <property type="match status" value="1"/>
</dbReference>
<comment type="pathway">
    <text evidence="1 8 9">Sulfur metabolism; glutathione biosynthesis; glutathione from L-cysteine and L-glutamate: step 1/2.</text>
</comment>
<comment type="similarity">
    <text evidence="2 8">Belongs to the glutamate--cysteine ligase type 1 family. Type 1 subfamily.</text>
</comment>
<evidence type="ECO:0000256" key="6">
    <source>
        <dbReference type="ARBA" id="ARBA00022840"/>
    </source>
</evidence>
<dbReference type="InterPro" id="IPR014746">
    <property type="entry name" value="Gln_synth/guanido_kin_cat_dom"/>
</dbReference>
<dbReference type="SUPFAM" id="SSF55931">
    <property type="entry name" value="Glutamine synthetase/guanido kinase"/>
    <property type="match status" value="1"/>
</dbReference>
<feature type="domain" description="Glutamate--cysteine ligase" evidence="10">
    <location>
        <begin position="15"/>
        <end position="380"/>
    </location>
</feature>
<evidence type="ECO:0000256" key="1">
    <source>
        <dbReference type="ARBA" id="ARBA00005006"/>
    </source>
</evidence>
<dbReference type="Gene3D" id="3.30.590.20">
    <property type="match status" value="1"/>
</dbReference>
<organism evidence="11 12">
    <name type="scientific">Moraxella bovoculi 237</name>
    <dbReference type="NCBI Taxonomy" id="743974"/>
    <lineage>
        <taxon>Bacteria</taxon>
        <taxon>Pseudomonadati</taxon>
        <taxon>Pseudomonadota</taxon>
        <taxon>Gammaproteobacteria</taxon>
        <taxon>Moraxellales</taxon>
        <taxon>Moraxellaceae</taxon>
        <taxon>Moraxella</taxon>
    </lineage>
</organism>
<dbReference type="PANTHER" id="PTHR38761:SF1">
    <property type="entry name" value="GLUTAMATE--CYSTEINE LIGASE"/>
    <property type="match status" value="1"/>
</dbReference>
<keyword evidence="3 8" id="KW-0436">Ligase</keyword>
<dbReference type="PANTHER" id="PTHR38761">
    <property type="entry name" value="GLUTAMATE--CYSTEINE LIGASE"/>
    <property type="match status" value="1"/>
</dbReference>
<dbReference type="HAMAP" id="MF_00578">
    <property type="entry name" value="Glu_cys_ligase"/>
    <property type="match status" value="1"/>
</dbReference>
<reference evidence="11 12" key="1">
    <citation type="journal article" date="2014" name="Genome Announc.">
        <title>Draft Genome Sequence of Moraxella bovoculi Strain 237T (ATCC BAA-1259T) Isolated from a Calf with Infectious Bovine Keratoconjunctivitis.</title>
        <authorList>
            <person name="Calcutt M.J."/>
            <person name="Foecking M.F."/>
            <person name="Martin N.T."/>
            <person name="Mhlanga-Mutangadura T."/>
            <person name="Reilly T.J."/>
        </authorList>
    </citation>
    <scope>NUCLEOTIDE SEQUENCE [LARGE SCALE GENOMIC DNA]</scope>
    <source>
        <strain evidence="11 12">237</strain>
    </source>
</reference>
<evidence type="ECO:0000256" key="7">
    <source>
        <dbReference type="ARBA" id="ARBA00048819"/>
    </source>
</evidence>
<comment type="catalytic activity">
    <reaction evidence="7 8 9">
        <text>L-cysteine + L-glutamate + ATP = gamma-L-glutamyl-L-cysteine + ADP + phosphate + H(+)</text>
        <dbReference type="Rhea" id="RHEA:13285"/>
        <dbReference type="ChEBI" id="CHEBI:15378"/>
        <dbReference type="ChEBI" id="CHEBI:29985"/>
        <dbReference type="ChEBI" id="CHEBI:30616"/>
        <dbReference type="ChEBI" id="CHEBI:35235"/>
        <dbReference type="ChEBI" id="CHEBI:43474"/>
        <dbReference type="ChEBI" id="CHEBI:58173"/>
        <dbReference type="ChEBI" id="CHEBI:456216"/>
        <dbReference type="EC" id="6.3.2.2"/>
    </reaction>
</comment>
<dbReference type="GO" id="GO:0046872">
    <property type="term" value="F:metal ion binding"/>
    <property type="evidence" value="ECO:0007669"/>
    <property type="project" value="TreeGrafter"/>
</dbReference>
<dbReference type="UniPathway" id="UPA00142">
    <property type="reaction ID" value="UER00209"/>
</dbReference>
<dbReference type="AlphaFoldDB" id="A0A066UEI9"/>
<proteinExistence type="inferred from homology"/>
<name>A0A066UEI9_9GAMM</name>
<comment type="caution">
    <text evidence="11">The sequence shown here is derived from an EMBL/GenBank/DDBJ whole genome shotgun (WGS) entry which is preliminary data.</text>
</comment>
<dbReference type="InterPro" id="IPR007370">
    <property type="entry name" value="Glu_cys_ligase"/>
</dbReference>
<protein>
    <recommendedName>
        <fullName evidence="8">Glutamate--cysteine ligase</fullName>
        <ecNumber evidence="8">6.3.2.2</ecNumber>
    </recommendedName>
    <alternativeName>
        <fullName evidence="8">Gamma-ECS</fullName>
        <shortName evidence="8">GCS</shortName>
    </alternativeName>
    <alternativeName>
        <fullName evidence="8">Gamma-glutamylcysteine synthetase</fullName>
    </alternativeName>
</protein>
<evidence type="ECO:0000256" key="4">
    <source>
        <dbReference type="ARBA" id="ARBA00022684"/>
    </source>
</evidence>
<sequence length="518" mass="58499">MKTQQFRLPEWFGSELVAGMKRGIEKEGLRMRADGYAAKTPHPADLGSKLTHPYITTDYSENLLELITEPFSSIKEALDMLRELHVLVHRSLGDELMWPLSMPCMTADNDEDIPLADYGTSNIGKLKTLYRSGLGVRYGRKMQTIAGLHYNLSIGDDLFDRWFKHSGGDDFTAFKNDKYLALIRNFKRLTPLVLYLLGASPAVCASFIKGREHHLVPLSDGSYTYYQPHGTSLRMGKLGYTNSVQEDLNIEYNDLNEYIKGLRAAIGTPFKDFSDIGVDDKDGNPIQINDHILQIENEFYSPIRPKQITKSGETPTAALADRGIAYVEFRAIDLDPYSDIGIRVQTACFLEVLAVYCLLLNSPALYKDEEKRLQANIDTVVNHGRNTDLVINTEIGDMYLHDWIVKHLTNMQIIADAFDDHHGGNAYREALAMMQGKATNPEFTLSAQIETDSRRLGSTWALGKLLAKKHQNDLLNHALSQENEAHFAKVAKDSIQEQADIEQADTLSFYDYIQSYRQ</sequence>
<dbReference type="GO" id="GO:0006750">
    <property type="term" value="P:glutathione biosynthetic process"/>
    <property type="evidence" value="ECO:0007669"/>
    <property type="project" value="UniProtKB-UniRule"/>
</dbReference>
<dbReference type="GO" id="GO:0005524">
    <property type="term" value="F:ATP binding"/>
    <property type="evidence" value="ECO:0007669"/>
    <property type="project" value="UniProtKB-KW"/>
</dbReference>
<keyword evidence="4 8" id="KW-0317">Glutathione biosynthesis</keyword>
<dbReference type="GO" id="GO:0004357">
    <property type="term" value="F:glutamate-cysteine ligase activity"/>
    <property type="evidence" value="ECO:0007669"/>
    <property type="project" value="UniProtKB-UniRule"/>
</dbReference>
<keyword evidence="6 8" id="KW-0067">ATP-binding</keyword>
<dbReference type="InterPro" id="IPR006334">
    <property type="entry name" value="Glut_cys_ligase"/>
</dbReference>
<gene>
    <name evidence="8" type="primary">gshA</name>
    <name evidence="11" type="ORF">MBO_09058</name>
</gene>
<evidence type="ECO:0000256" key="5">
    <source>
        <dbReference type="ARBA" id="ARBA00022741"/>
    </source>
</evidence>
<evidence type="ECO:0000313" key="12">
    <source>
        <dbReference type="Proteomes" id="UP000035860"/>
    </source>
</evidence>
<dbReference type="EMBL" id="AOMT01000043">
    <property type="protein sequence ID" value="KDN24282.1"/>
    <property type="molecule type" value="Genomic_DNA"/>
</dbReference>
<accession>A0A066UEI9</accession>
<keyword evidence="5 8" id="KW-0547">Nucleotide-binding</keyword>
<evidence type="ECO:0000256" key="9">
    <source>
        <dbReference type="RuleBase" id="RU004391"/>
    </source>
</evidence>
<evidence type="ECO:0000256" key="8">
    <source>
        <dbReference type="HAMAP-Rule" id="MF_00578"/>
    </source>
</evidence>
<dbReference type="Pfam" id="PF04262">
    <property type="entry name" value="Glu_cys_ligase"/>
    <property type="match status" value="1"/>
</dbReference>
<dbReference type="GO" id="GO:0005829">
    <property type="term" value="C:cytosol"/>
    <property type="evidence" value="ECO:0007669"/>
    <property type="project" value="TreeGrafter"/>
</dbReference>
<dbReference type="Proteomes" id="UP000035860">
    <property type="component" value="Unassembled WGS sequence"/>
</dbReference>
<evidence type="ECO:0000256" key="2">
    <source>
        <dbReference type="ARBA" id="ARBA00008772"/>
    </source>
</evidence>
<dbReference type="eggNOG" id="COG2918">
    <property type="taxonomic scope" value="Bacteria"/>
</dbReference>
<dbReference type="RefSeq" id="WP_036366904.1">
    <property type="nucleotide sequence ID" value="NZ_AOMT01000043.1"/>
</dbReference>
<evidence type="ECO:0000256" key="3">
    <source>
        <dbReference type="ARBA" id="ARBA00022598"/>
    </source>
</evidence>
<evidence type="ECO:0000313" key="11">
    <source>
        <dbReference type="EMBL" id="KDN24282.1"/>
    </source>
</evidence>
<evidence type="ECO:0000259" key="10">
    <source>
        <dbReference type="Pfam" id="PF04262"/>
    </source>
</evidence>
<dbReference type="EC" id="6.3.2.2" evidence="8"/>